<keyword evidence="3 6" id="KW-1133">Transmembrane helix</keyword>
<keyword evidence="4 6" id="KW-0472">Membrane</keyword>
<feature type="transmembrane region" description="Helical" evidence="6">
    <location>
        <begin position="375"/>
        <end position="399"/>
    </location>
</feature>
<evidence type="ECO:0000256" key="3">
    <source>
        <dbReference type="ARBA" id="ARBA00022989"/>
    </source>
</evidence>
<dbReference type="PROSITE" id="PS50850">
    <property type="entry name" value="MFS"/>
    <property type="match status" value="1"/>
</dbReference>
<comment type="subcellular location">
    <subcellularLocation>
        <location evidence="1">Membrane</location>
        <topology evidence="1">Multi-pass membrane protein</topology>
    </subcellularLocation>
</comment>
<protein>
    <submittedName>
        <fullName evidence="9">Major facilitator superfamily (MFS) profile domain-containing protein</fullName>
    </submittedName>
</protein>
<dbReference type="GO" id="GO:0022857">
    <property type="term" value="F:transmembrane transporter activity"/>
    <property type="evidence" value="ECO:0007669"/>
    <property type="project" value="InterPro"/>
</dbReference>
<evidence type="ECO:0000256" key="6">
    <source>
        <dbReference type="SAM" id="Phobius"/>
    </source>
</evidence>
<feature type="transmembrane region" description="Helical" evidence="6">
    <location>
        <begin position="116"/>
        <end position="143"/>
    </location>
</feature>
<dbReference type="InterPro" id="IPR036259">
    <property type="entry name" value="MFS_trans_sf"/>
</dbReference>
<keyword evidence="2 6" id="KW-0812">Transmembrane</keyword>
<feature type="transmembrane region" description="Helical" evidence="6">
    <location>
        <begin position="322"/>
        <end position="343"/>
    </location>
</feature>
<evidence type="ECO:0000256" key="4">
    <source>
        <dbReference type="ARBA" id="ARBA00023136"/>
    </source>
</evidence>
<evidence type="ECO:0000313" key="9">
    <source>
        <dbReference type="WBParaSite" id="ACRNAN_scaffold9850.g11444.t1"/>
    </source>
</evidence>
<feature type="compositionally biased region" description="Basic and acidic residues" evidence="5">
    <location>
        <begin position="484"/>
        <end position="495"/>
    </location>
</feature>
<dbReference type="PROSITE" id="PS00216">
    <property type="entry name" value="SUGAR_TRANSPORT_1"/>
    <property type="match status" value="1"/>
</dbReference>
<feature type="transmembrane region" description="Helical" evidence="6">
    <location>
        <begin position="350"/>
        <end position="369"/>
    </location>
</feature>
<accession>A0A914EQV3</accession>
<reference evidence="9" key="1">
    <citation type="submission" date="2022-11" db="UniProtKB">
        <authorList>
            <consortium name="WormBaseParasite"/>
        </authorList>
    </citation>
    <scope>IDENTIFICATION</scope>
</reference>
<dbReference type="Pfam" id="PF00083">
    <property type="entry name" value="Sugar_tr"/>
    <property type="match status" value="1"/>
</dbReference>
<dbReference type="InterPro" id="IPR005829">
    <property type="entry name" value="Sugar_transporter_CS"/>
</dbReference>
<feature type="region of interest" description="Disordered" evidence="5">
    <location>
        <begin position="484"/>
        <end position="508"/>
    </location>
</feature>
<dbReference type="GO" id="GO:0016020">
    <property type="term" value="C:membrane"/>
    <property type="evidence" value="ECO:0007669"/>
    <property type="project" value="UniProtKB-SubCell"/>
</dbReference>
<dbReference type="InterPro" id="IPR005828">
    <property type="entry name" value="MFS_sugar_transport-like"/>
</dbReference>
<feature type="transmembrane region" description="Helical" evidence="6">
    <location>
        <begin position="411"/>
        <end position="436"/>
    </location>
</feature>
<evidence type="ECO:0000256" key="2">
    <source>
        <dbReference type="ARBA" id="ARBA00022692"/>
    </source>
</evidence>
<proteinExistence type="predicted"/>
<evidence type="ECO:0000313" key="8">
    <source>
        <dbReference type="Proteomes" id="UP000887540"/>
    </source>
</evidence>
<dbReference type="WBParaSite" id="ACRNAN_scaffold9850.g11444.t1">
    <property type="protein sequence ID" value="ACRNAN_scaffold9850.g11444.t1"/>
    <property type="gene ID" value="ACRNAN_scaffold9850.g11444"/>
</dbReference>
<feature type="transmembrane region" description="Helical" evidence="6">
    <location>
        <begin position="442"/>
        <end position="462"/>
    </location>
</feature>
<dbReference type="Proteomes" id="UP000887540">
    <property type="component" value="Unplaced"/>
</dbReference>
<feature type="domain" description="Major facilitator superfamily (MFS) profile" evidence="7">
    <location>
        <begin position="26"/>
        <end position="466"/>
    </location>
</feature>
<dbReference type="Gene3D" id="1.20.1250.20">
    <property type="entry name" value="MFS general substrate transporter like domains"/>
    <property type="match status" value="1"/>
</dbReference>
<feature type="transmembrane region" description="Helical" evidence="6">
    <location>
        <begin position="292"/>
        <end position="310"/>
    </location>
</feature>
<feature type="transmembrane region" description="Helical" evidence="6">
    <location>
        <begin position="149"/>
        <end position="166"/>
    </location>
</feature>
<evidence type="ECO:0000259" key="7">
    <source>
        <dbReference type="PROSITE" id="PS50850"/>
    </source>
</evidence>
<evidence type="ECO:0000256" key="5">
    <source>
        <dbReference type="SAM" id="MobiDB-lite"/>
    </source>
</evidence>
<dbReference type="AlphaFoldDB" id="A0A914EQV3"/>
<name>A0A914EQV3_9BILA</name>
<feature type="transmembrane region" description="Helical" evidence="6">
    <location>
        <begin position="201"/>
        <end position="220"/>
    </location>
</feature>
<dbReference type="InterPro" id="IPR020846">
    <property type="entry name" value="MFS_dom"/>
</dbReference>
<sequence>MHSLAWTFAGANVPHRCRLPEDLSDTSYALNDSLLTKYYNESLKEYPKCSYEGHSECPNGFVYNNSEMTFSAIQKWDIVCDRSVLKANIQSMYYVGQMLGSLVFGFLGDRIGRKKVFMIAILLQIISGLGMVVAPFWFLYALFRTGVGFTHPGIFVIANVIGVELVGPSKRKLASIVTGAFFALGQAILGVAAYFIRDYRILHLVIALPTFLFLSYWWLVPESARWLVFQRKYSKADVVLRRAAKVNKASIPENWWEQIETNTDSSSEEKIDKSVKKYNFLDLFKTPKIRKYSFSAFFCWPVVSMVYYGVSMNTSFLGGDPYFTFIIGALVEIPAILFVFVAIDRIGRKLLLAGGYTIAAICMLSNLLISEDAHYLIAMVQFVLTKAAIGCTYATLYAFTPELFPTVIRNIAMGCCSMMARIGAISASFIAMWLVNEIGKEAMILPFSSLSLCAALITMIFLPETAGKQLHDTIEDVENMTEEHVIESQETKPLKLNDSPPASPIPKA</sequence>
<feature type="transmembrane region" description="Helical" evidence="6">
    <location>
        <begin position="173"/>
        <end position="195"/>
    </location>
</feature>
<dbReference type="PANTHER" id="PTHR24064">
    <property type="entry name" value="SOLUTE CARRIER FAMILY 22 MEMBER"/>
    <property type="match status" value="1"/>
</dbReference>
<dbReference type="SUPFAM" id="SSF103473">
    <property type="entry name" value="MFS general substrate transporter"/>
    <property type="match status" value="1"/>
</dbReference>
<keyword evidence="8" id="KW-1185">Reference proteome</keyword>
<evidence type="ECO:0000256" key="1">
    <source>
        <dbReference type="ARBA" id="ARBA00004141"/>
    </source>
</evidence>
<dbReference type="CDD" id="cd17317">
    <property type="entry name" value="MFS_SLC22"/>
    <property type="match status" value="1"/>
</dbReference>
<organism evidence="8 9">
    <name type="scientific">Acrobeloides nanus</name>
    <dbReference type="NCBI Taxonomy" id="290746"/>
    <lineage>
        <taxon>Eukaryota</taxon>
        <taxon>Metazoa</taxon>
        <taxon>Ecdysozoa</taxon>
        <taxon>Nematoda</taxon>
        <taxon>Chromadorea</taxon>
        <taxon>Rhabditida</taxon>
        <taxon>Tylenchina</taxon>
        <taxon>Cephalobomorpha</taxon>
        <taxon>Cephaloboidea</taxon>
        <taxon>Cephalobidae</taxon>
        <taxon>Acrobeloides</taxon>
    </lineage>
</organism>